<sequence length="50" mass="5654">MAEHKEHRIDTLSYRLRHFSELTGRDLSATASFAEVWLAIRAAGQLGLLD</sequence>
<gene>
    <name evidence="2" type="ORF">OHU69_04355</name>
</gene>
<name>A0AAU1TYE3_9ACTN</name>
<organism evidence="2">
    <name type="scientific">Streptomyces sp. NBC_00119</name>
    <dbReference type="NCBI Taxonomy" id="2975659"/>
    <lineage>
        <taxon>Bacteria</taxon>
        <taxon>Bacillati</taxon>
        <taxon>Actinomycetota</taxon>
        <taxon>Actinomycetes</taxon>
        <taxon>Kitasatosporales</taxon>
        <taxon>Streptomycetaceae</taxon>
        <taxon>Streptomyces</taxon>
    </lineage>
</organism>
<accession>A0AAU1TYE3</accession>
<feature type="domain" description="PucR C-terminal helix-turn-helix" evidence="1">
    <location>
        <begin position="11"/>
        <end position="42"/>
    </location>
</feature>
<dbReference type="EMBL" id="CP108195">
    <property type="protein sequence ID" value="WTS10369.1"/>
    <property type="molecule type" value="Genomic_DNA"/>
</dbReference>
<evidence type="ECO:0000313" key="2">
    <source>
        <dbReference type="EMBL" id="WTS10369.1"/>
    </source>
</evidence>
<evidence type="ECO:0000259" key="1">
    <source>
        <dbReference type="Pfam" id="PF13556"/>
    </source>
</evidence>
<dbReference type="InterPro" id="IPR042070">
    <property type="entry name" value="PucR_C-HTH_sf"/>
</dbReference>
<dbReference type="Pfam" id="PF13556">
    <property type="entry name" value="HTH_30"/>
    <property type="match status" value="1"/>
</dbReference>
<dbReference type="Gene3D" id="1.10.10.2840">
    <property type="entry name" value="PucR C-terminal helix-turn-helix domain"/>
    <property type="match status" value="1"/>
</dbReference>
<dbReference type="InterPro" id="IPR025736">
    <property type="entry name" value="PucR_C-HTH_dom"/>
</dbReference>
<reference evidence="2" key="1">
    <citation type="submission" date="2022-10" db="EMBL/GenBank/DDBJ databases">
        <title>The complete genomes of actinobacterial strains from the NBC collection.</title>
        <authorList>
            <person name="Joergensen T.S."/>
            <person name="Alvarez Arevalo M."/>
            <person name="Sterndorff E.B."/>
            <person name="Faurdal D."/>
            <person name="Vuksanovic O."/>
            <person name="Mourched A.-S."/>
            <person name="Charusanti P."/>
            <person name="Shaw S."/>
            <person name="Blin K."/>
            <person name="Weber T."/>
        </authorList>
    </citation>
    <scope>NUCLEOTIDE SEQUENCE</scope>
    <source>
        <strain evidence="2">NBC_00119</strain>
    </source>
</reference>
<proteinExistence type="predicted"/>
<dbReference type="AlphaFoldDB" id="A0AAU1TYE3"/>
<protein>
    <submittedName>
        <fullName evidence="2">Helix-turn-helix domain-containing protein</fullName>
    </submittedName>
</protein>